<keyword evidence="1" id="KW-1133">Transmembrane helix</keyword>
<reference evidence="2" key="1">
    <citation type="submission" date="2018-02" db="EMBL/GenBank/DDBJ databases">
        <title>Rhizophora mucronata_Transcriptome.</title>
        <authorList>
            <person name="Meera S.P."/>
            <person name="Sreeshan A."/>
            <person name="Augustine A."/>
        </authorList>
    </citation>
    <scope>NUCLEOTIDE SEQUENCE</scope>
    <source>
        <tissue evidence="2">Leaf</tissue>
    </source>
</reference>
<evidence type="ECO:0000256" key="1">
    <source>
        <dbReference type="SAM" id="Phobius"/>
    </source>
</evidence>
<evidence type="ECO:0000313" key="2">
    <source>
        <dbReference type="EMBL" id="MBX30708.1"/>
    </source>
</evidence>
<accession>A0A2P2MKF3</accession>
<feature type="transmembrane region" description="Helical" evidence="1">
    <location>
        <begin position="416"/>
        <end position="445"/>
    </location>
</feature>
<protein>
    <submittedName>
        <fullName evidence="2">Uncharacterized protein LOC8260571</fullName>
    </submittedName>
</protein>
<sequence length="1692" mass="191334">MFLRDIVRRRLEALLLPWLQDEPELELELGLINSRVTAKNLRFDVSSLNRLLGDSSGFSFGEFGVDHFSVGFSNWSAPAFKIEVRGVNVTLLSGEVEEDGSLRRLRRPSKAVSDETKKVLAKIDPEGSALHDVLERILVNATSKNRLKTSLLNLVFKHCHMQIFDIILQVRVPTSNDVLICLLQMKELNAESKYFEQGCLFRGLVGAAFKPLKETSINLDFRGFEFGYERNDHKNFIISSTDLFTFVKLTDLQIAELSICVPELSLSISLVEIPVLLVLSKLTSKESKHVRNGRQLWRLAADRLGYVISSPRLSLHNLVELVCIWLRYLNAYENLLSVFGHSADSLLEDYSIKISQDTTLLTSVKNNWEVICHTEKLLPVEAVAQARRIARYRAALDVPNGEDGYKQFSVNSQFKVFFKMLSVVVIIWSVICRMFLSMMNFFFLIKFPFQGQKSYEYSVVHSPQYCFLLNFGRILIKLSPKYTVQNVNEDIVPPVGISYSSADSVSLSIDALLLVYSDKIFEQSLSVSCGMLKVKSSSVIGATIMHQCSKNRFSTMKGHQEGRIDNFETVLHSEPADMFLPSQTTKTRAADQAEHAHNPLLKKLLGETWLNWKEDLTKYHDGEYVISESPWVLIDIKSCLMYPDRKSLDSGLWKCCLSVGKLNLTLAYPSVLSIVTLIGQIWKEMNWNEEHGTQSVLSNSPPQMEIQLESSWEGMYEFYVRKLKMAVVRRLPEKRIQLGVFITGPRIQLSLQKDGVNYGNDDMNKYVSHLGFNIHNIEVVIWPSTKCNLVLTESLGSDDAEPECLLREPQMIEIPKSDNEKFASQECIALCFCLRINGLDIYMGDWSEKQHNQIFVLKPIAVRLLLIRESVHSFSTTIIALSAALCGMAKGFTITLFMDELYVLLQVVSDLFLALSCASGSSDAVGCVPVQDLMVFTEPENIESTTEGALLIQDSTLISINGTFRFKSMDIVLHNSRMNDKLESPIEIYGAFGSQKSAGNDLPDCGIWTSLRQACVETYCGEEKLEALLNLSGIQSVLFHQQHIGKSFYHFVIEDLLQKFSNWLYEISISSCTFTLWLHRPCQSSDKPLDNSTSSSYTVKNSCEITESQLSNAHSSTFSQKMELPAPLSHWISISATLSGFYAGRCSRKNVLVGAHQSNELTSFLSVEGNLQKICWKMQGGLLLLETTALGMFARCFATYLDFIVDHLSNIRSLDKSVEVAEYEAQEIQHSKWRLTKAFSVDVSRFSFVLVVEDESGYFQELVLEVDIHMKLESAGMLKKFRIDLPHISIFIQVLKEYVKSENQIPHFSSLMPPESSSHPFLENSDVEFQHTNGAYISHQNHIVKHLVASLSVEKPKHDPLPLNQVWVGNGSVLGFDMIISLAELKMISSIATSFSTMYTKEATIDPKQRHQSSNDVTERSFEDMVPDGAVVAVKDIHQHMYFGVEGVEKKYDVVGTIHYSLLSEKALFRVKHHKQRIWKSSVLWFSLMSLHAKNESGEPLRLNYCPGSAFVDISSNNDGGRSLWIALSCETENYKGEIDWEPYNKLVKGTFYLVNKKNDSGVAFVDGIPEFVRKPGNPFKFKVFHDFPMARDVAIVDGHASWENVGPNEKLDKDQTSKKSGLVPCIQIRIDNIALTMVHELPDTKDRFPLLHGCISNTQMDVQVLPYKARVMGRTTVLLNYFDAQRNLWLV</sequence>
<proteinExistence type="predicted"/>
<keyword evidence="1" id="KW-0812">Transmembrane</keyword>
<keyword evidence="1" id="KW-0472">Membrane</keyword>
<dbReference type="EMBL" id="GGEC01050224">
    <property type="protein sequence ID" value="MBX30708.1"/>
    <property type="molecule type" value="Transcribed_RNA"/>
</dbReference>
<name>A0A2P2MKF3_RHIMU</name>
<organism evidence="2">
    <name type="scientific">Rhizophora mucronata</name>
    <name type="common">Asiatic mangrove</name>
    <dbReference type="NCBI Taxonomy" id="61149"/>
    <lineage>
        <taxon>Eukaryota</taxon>
        <taxon>Viridiplantae</taxon>
        <taxon>Streptophyta</taxon>
        <taxon>Embryophyta</taxon>
        <taxon>Tracheophyta</taxon>
        <taxon>Spermatophyta</taxon>
        <taxon>Magnoliopsida</taxon>
        <taxon>eudicotyledons</taxon>
        <taxon>Gunneridae</taxon>
        <taxon>Pentapetalae</taxon>
        <taxon>rosids</taxon>
        <taxon>fabids</taxon>
        <taxon>Malpighiales</taxon>
        <taxon>Rhizophoraceae</taxon>
        <taxon>Rhizophora</taxon>
    </lineage>
</organism>